<organism evidence="2">
    <name type="scientific">Nicotiana tabacum</name>
    <name type="common">Common tobacco</name>
    <dbReference type="NCBI Taxonomy" id="4097"/>
    <lineage>
        <taxon>Eukaryota</taxon>
        <taxon>Viridiplantae</taxon>
        <taxon>Streptophyta</taxon>
        <taxon>Embryophyta</taxon>
        <taxon>Tracheophyta</taxon>
        <taxon>Spermatophyta</taxon>
        <taxon>Magnoliopsida</taxon>
        <taxon>eudicotyledons</taxon>
        <taxon>Gunneridae</taxon>
        <taxon>Pentapetalae</taxon>
        <taxon>asterids</taxon>
        <taxon>lamiids</taxon>
        <taxon>Solanales</taxon>
        <taxon>Solanaceae</taxon>
        <taxon>Nicotianoideae</taxon>
        <taxon>Nicotianeae</taxon>
        <taxon>Nicotiana</taxon>
    </lineage>
</organism>
<keyword evidence="1" id="KW-0812">Transmembrane</keyword>
<dbReference type="InterPro" id="IPR052402">
    <property type="entry name" value="ADCK_kinase"/>
</dbReference>
<accession>A0A1S3XF04</accession>
<evidence type="ECO:0000313" key="2">
    <source>
        <dbReference type="RefSeq" id="XP_016438408.1"/>
    </source>
</evidence>
<dbReference type="AlphaFoldDB" id="A0A1S3XF04"/>
<feature type="non-terminal residue" evidence="2">
    <location>
        <position position="248"/>
    </location>
</feature>
<dbReference type="KEGG" id="nta:107764369"/>
<dbReference type="PANTHER" id="PTHR45890">
    <property type="entry name" value="AARF DOMAIN CONTAINING KINASE 2 (PREDICTED)"/>
    <property type="match status" value="1"/>
</dbReference>
<sequence>MATSRCRILVKGGVKRVAHSFLASPRASYSEVWTSCPARLSYIFSRFHSQCRVCHRGFTSSILYEAKGTLWKAYNSKSSCLFLTSETVSHHARIAWKRLLQFHSSSGAILPPISRVTCMMSLALTRSHLVSPGILAFLIGELAWKRSVFAEAEGFTSPESLYMHAKDGHVYLTSVVFLLLEGLILLFRAVYLTLLFFPCILMAPFADSLGIEFRKKWLRVVRKTLEKAGPAFIKWGQWAAARPDLFPD</sequence>
<dbReference type="OrthoDB" id="1290869at2759"/>
<keyword evidence="1" id="KW-1133">Transmembrane helix</keyword>
<dbReference type="STRING" id="4097.A0A1S3XF04"/>
<reference evidence="2" key="1">
    <citation type="submission" date="2025-08" db="UniProtKB">
        <authorList>
            <consortium name="RefSeq"/>
        </authorList>
    </citation>
    <scope>IDENTIFICATION</scope>
</reference>
<dbReference type="RefSeq" id="XP_016438408.1">
    <property type="nucleotide sequence ID" value="XM_016582922.1"/>
</dbReference>
<dbReference type="PaxDb" id="4097-A0A1S3XF04"/>
<proteinExistence type="predicted"/>
<protein>
    <submittedName>
        <fullName evidence="2">Uncharacterized protein</fullName>
    </submittedName>
</protein>
<keyword evidence="1" id="KW-0472">Membrane</keyword>
<gene>
    <name evidence="2" type="primary">LOC107764369</name>
</gene>
<feature type="transmembrane region" description="Helical" evidence="1">
    <location>
        <begin position="170"/>
        <end position="189"/>
    </location>
</feature>
<evidence type="ECO:0000256" key="1">
    <source>
        <dbReference type="SAM" id="Phobius"/>
    </source>
</evidence>
<name>A0A1S3XF04_TOBAC</name>
<dbReference type="PANTHER" id="PTHR45890:SF7">
    <property type="entry name" value="OS07G0558000 PROTEIN"/>
    <property type="match status" value="1"/>
</dbReference>